<dbReference type="EMBL" id="JROU02002239">
    <property type="protein sequence ID" value="OEH73804.1"/>
    <property type="molecule type" value="Genomic_DNA"/>
</dbReference>
<keyword evidence="4" id="KW-0963">Cytoplasm</keyword>
<evidence type="ECO:0000256" key="9">
    <source>
        <dbReference type="RuleBase" id="RU365050"/>
    </source>
</evidence>
<reference evidence="11 12" key="1">
    <citation type="journal article" date="2016" name="BMC Genomics">
        <title>Comparative genomics reveals Cyclospora cayetanensis possesses coccidia-like metabolism and invasion components but unique surface antigens.</title>
        <authorList>
            <person name="Liu S."/>
            <person name="Wang L."/>
            <person name="Zheng H."/>
            <person name="Xu Z."/>
            <person name="Roellig D.M."/>
            <person name="Li N."/>
            <person name="Frace M.A."/>
            <person name="Tang K."/>
            <person name="Arrowood M.J."/>
            <person name="Moss D.M."/>
            <person name="Zhang L."/>
            <person name="Feng Y."/>
            <person name="Xiao L."/>
        </authorList>
    </citation>
    <scope>NUCLEOTIDE SEQUENCE [LARGE SCALE GENOMIC DNA]</scope>
    <source>
        <strain evidence="11 12">CHN_HEN01</strain>
    </source>
</reference>
<keyword evidence="8 9" id="KW-0687">Ribonucleoprotein</keyword>
<dbReference type="Gene3D" id="2.30.30.100">
    <property type="match status" value="1"/>
</dbReference>
<evidence type="ECO:0000256" key="2">
    <source>
        <dbReference type="ARBA" id="ARBA00004514"/>
    </source>
</evidence>
<keyword evidence="12" id="KW-1185">Reference proteome</keyword>
<dbReference type="InterPro" id="IPR010920">
    <property type="entry name" value="LSM_dom_sf"/>
</dbReference>
<keyword evidence="7 9" id="KW-0539">Nucleus</keyword>
<name>A0A1D3CRH3_9EIME</name>
<dbReference type="GO" id="GO:0003723">
    <property type="term" value="F:RNA binding"/>
    <property type="evidence" value="ECO:0007669"/>
    <property type="project" value="InterPro"/>
</dbReference>
<dbReference type="GO" id="GO:0000387">
    <property type="term" value="P:spliceosomal snRNP assembly"/>
    <property type="evidence" value="ECO:0007669"/>
    <property type="project" value="UniProtKB-UniRule"/>
</dbReference>
<dbReference type="VEuPathDB" id="ToxoDB:LOC34623678"/>
<gene>
    <name evidence="11" type="ORF">cyc_07789</name>
</gene>
<evidence type="ECO:0000256" key="4">
    <source>
        <dbReference type="ARBA" id="ARBA00022490"/>
    </source>
</evidence>
<evidence type="ECO:0000313" key="12">
    <source>
        <dbReference type="Proteomes" id="UP000095192"/>
    </source>
</evidence>
<protein>
    <recommendedName>
        <fullName evidence="9">Small nuclear ribonucleoprotein Sm D3</fullName>
        <shortName evidence="9">Sm-D3</shortName>
    </recommendedName>
    <alternativeName>
        <fullName evidence="9">snRNP core protein D3</fullName>
    </alternativeName>
</protein>
<dbReference type="FunCoup" id="A0A1D3CRH3">
    <property type="interactions" value="425"/>
</dbReference>
<dbReference type="Pfam" id="PF01423">
    <property type="entry name" value="LSM"/>
    <property type="match status" value="1"/>
</dbReference>
<proteinExistence type="inferred from homology"/>
<comment type="caution">
    <text evidence="11">The sequence shown here is derived from an EMBL/GenBank/DDBJ whole genome shotgun (WGS) entry which is preliminary data.</text>
</comment>
<evidence type="ECO:0000256" key="8">
    <source>
        <dbReference type="ARBA" id="ARBA00023274"/>
    </source>
</evidence>
<dbReference type="InParanoid" id="A0A1D3CRH3"/>
<keyword evidence="6 9" id="KW-0508">mRNA splicing</keyword>
<dbReference type="VEuPathDB" id="ToxoDB:cyc_07789"/>
<dbReference type="InterPro" id="IPR047575">
    <property type="entry name" value="Sm"/>
</dbReference>
<dbReference type="InterPro" id="IPR034099">
    <property type="entry name" value="SmD3"/>
</dbReference>
<dbReference type="FunFam" id="2.30.30.100:FF:000002">
    <property type="entry name" value="Small nuclear ribonucleoprotein Sm D3"/>
    <property type="match status" value="1"/>
</dbReference>
<keyword evidence="5 9" id="KW-0507">mRNA processing</keyword>
<dbReference type="InterPro" id="IPR001163">
    <property type="entry name" value="Sm_dom_euk/arc"/>
</dbReference>
<evidence type="ECO:0000313" key="11">
    <source>
        <dbReference type="EMBL" id="OEH73804.1"/>
    </source>
</evidence>
<sequence length="121" mass="13548">MLLLPLTRRPLECPQQPLKLHCTAAEVVVFVLHCRPREMAKVASVGIPVKLLHEGLGHTITVETKSGSLYRGILENAEDNMNILVQGVTVTYKDGKVLNLEQVYIRGSQGDEHEECERTWS</sequence>
<dbReference type="PANTHER" id="PTHR23338">
    <property type="entry name" value="SMALL NUCLEAR RIBONUCLEOPROTEIN SM"/>
    <property type="match status" value="1"/>
</dbReference>
<evidence type="ECO:0000256" key="6">
    <source>
        <dbReference type="ARBA" id="ARBA00023187"/>
    </source>
</evidence>
<dbReference type="SMART" id="SM00651">
    <property type="entry name" value="Sm"/>
    <property type="match status" value="1"/>
</dbReference>
<evidence type="ECO:0000256" key="5">
    <source>
        <dbReference type="ARBA" id="ARBA00022664"/>
    </source>
</evidence>
<dbReference type="GO" id="GO:0005681">
    <property type="term" value="C:spliceosomal complex"/>
    <property type="evidence" value="ECO:0007669"/>
    <property type="project" value="InterPro"/>
</dbReference>
<dbReference type="SUPFAM" id="SSF50182">
    <property type="entry name" value="Sm-like ribonucleoproteins"/>
    <property type="match status" value="1"/>
</dbReference>
<accession>A0A1D3CRH3</accession>
<dbReference type="PROSITE" id="PS52002">
    <property type="entry name" value="SM"/>
    <property type="match status" value="1"/>
</dbReference>
<evidence type="ECO:0000256" key="3">
    <source>
        <dbReference type="ARBA" id="ARBA00008146"/>
    </source>
</evidence>
<feature type="domain" description="Sm" evidence="10">
    <location>
        <begin position="47"/>
        <end position="119"/>
    </location>
</feature>
<dbReference type="InterPro" id="IPR027141">
    <property type="entry name" value="LSm4/Sm_D1/D3"/>
</dbReference>
<dbReference type="Proteomes" id="UP000095192">
    <property type="component" value="Unassembled WGS sequence"/>
</dbReference>
<comment type="subcellular location">
    <subcellularLocation>
        <location evidence="2">Cytoplasm</location>
        <location evidence="2">Cytosol</location>
    </subcellularLocation>
    <subcellularLocation>
        <location evidence="1 9">Nucleus</location>
    </subcellularLocation>
</comment>
<dbReference type="GO" id="GO:0005829">
    <property type="term" value="C:cytosol"/>
    <property type="evidence" value="ECO:0007669"/>
    <property type="project" value="UniProtKB-SubCell"/>
</dbReference>
<dbReference type="CDD" id="cd01721">
    <property type="entry name" value="Sm_D3"/>
    <property type="match status" value="1"/>
</dbReference>
<comment type="similarity">
    <text evidence="3 9">Belongs to the snRNP core protein family.</text>
</comment>
<organism evidence="11 12">
    <name type="scientific">Cyclospora cayetanensis</name>
    <dbReference type="NCBI Taxonomy" id="88456"/>
    <lineage>
        <taxon>Eukaryota</taxon>
        <taxon>Sar</taxon>
        <taxon>Alveolata</taxon>
        <taxon>Apicomplexa</taxon>
        <taxon>Conoidasida</taxon>
        <taxon>Coccidia</taxon>
        <taxon>Eucoccidiorida</taxon>
        <taxon>Eimeriorina</taxon>
        <taxon>Eimeriidae</taxon>
        <taxon>Cyclospora</taxon>
    </lineage>
</organism>
<evidence type="ECO:0000259" key="10">
    <source>
        <dbReference type="PROSITE" id="PS52002"/>
    </source>
</evidence>
<dbReference type="AlphaFoldDB" id="A0A1D3CRH3"/>
<evidence type="ECO:0000256" key="1">
    <source>
        <dbReference type="ARBA" id="ARBA00004123"/>
    </source>
</evidence>
<evidence type="ECO:0000256" key="7">
    <source>
        <dbReference type="ARBA" id="ARBA00023242"/>
    </source>
</evidence>